<evidence type="ECO:0000313" key="5">
    <source>
        <dbReference type="Proteomes" id="UP000268059"/>
    </source>
</evidence>
<dbReference type="InParanoid" id="A0A3G9JRV8"/>
<feature type="compositionally biased region" description="Low complexity" evidence="1">
    <location>
        <begin position="193"/>
        <end position="211"/>
    </location>
</feature>
<protein>
    <recommendedName>
        <fullName evidence="6">Streptococcal pilin isopeptide linker domain-containing protein</fullName>
    </recommendedName>
</protein>
<evidence type="ECO:0000313" key="4">
    <source>
        <dbReference type="EMBL" id="BBH25819.1"/>
    </source>
</evidence>
<gene>
    <name evidence="4" type="ORF">SG0102_07530</name>
</gene>
<feature type="transmembrane region" description="Helical" evidence="2">
    <location>
        <begin position="231"/>
        <end position="249"/>
    </location>
</feature>
<evidence type="ECO:0000256" key="3">
    <source>
        <dbReference type="SAM" id="SignalP"/>
    </source>
</evidence>
<evidence type="ECO:0000256" key="1">
    <source>
        <dbReference type="SAM" id="MobiDB-lite"/>
    </source>
</evidence>
<sequence length="259" mass="27328">MRMIKYCLLMLLVSIGMSLSMINVNATTAKNVTIPVKMATNDGKAHDVTIQSSNAPLPSTTTLSVQDGSSASFVVTLTKAGEYTYTIVSDFKDQMGITLTATDNSSGGLDVTTVAYTNDKKKMGVTVFPTSESTNNIPVAETTTENGSNAPTPASTSNDPGTKTTTENEDEGSTNNYNTPNDPTSTEKASEPTTTEKASGSTTTANSNNTSPDGNENIITQAVKTGDYTLIAPYVLGLLSGLVVIVILLRRHLKEKKHS</sequence>
<evidence type="ECO:0008006" key="6">
    <source>
        <dbReference type="Google" id="ProtNLM"/>
    </source>
</evidence>
<keyword evidence="2" id="KW-1133">Transmembrane helix</keyword>
<feature type="chain" id="PRO_5017949926" description="Streptococcal pilin isopeptide linker domain-containing protein" evidence="3">
    <location>
        <begin position="27"/>
        <end position="259"/>
    </location>
</feature>
<keyword evidence="5" id="KW-1185">Reference proteome</keyword>
<feature type="signal peptide" evidence="3">
    <location>
        <begin position="1"/>
        <end position="26"/>
    </location>
</feature>
<keyword evidence="2" id="KW-0812">Transmembrane</keyword>
<keyword evidence="2" id="KW-0472">Membrane</keyword>
<feature type="compositionally biased region" description="Polar residues" evidence="1">
    <location>
        <begin position="128"/>
        <end position="165"/>
    </location>
</feature>
<dbReference type="KEGG" id="ebm:SG0102_07530"/>
<keyword evidence="3" id="KW-0732">Signal</keyword>
<accession>A0A3G9JRV8</accession>
<organism evidence="4 5">
    <name type="scientific">Intestinibaculum porci</name>
    <dbReference type="NCBI Taxonomy" id="2487118"/>
    <lineage>
        <taxon>Bacteria</taxon>
        <taxon>Bacillati</taxon>
        <taxon>Bacillota</taxon>
        <taxon>Erysipelotrichia</taxon>
        <taxon>Erysipelotrichales</taxon>
        <taxon>Erysipelotrichaceae</taxon>
        <taxon>Intestinibaculum</taxon>
    </lineage>
</organism>
<dbReference type="EMBL" id="AP019309">
    <property type="protein sequence ID" value="BBH25819.1"/>
    <property type="molecule type" value="Genomic_DNA"/>
</dbReference>
<dbReference type="Proteomes" id="UP000268059">
    <property type="component" value="Chromosome"/>
</dbReference>
<dbReference type="AlphaFoldDB" id="A0A3G9JRV8"/>
<feature type="compositionally biased region" description="Polar residues" evidence="1">
    <location>
        <begin position="173"/>
        <end position="187"/>
    </location>
</feature>
<reference evidence="4 5" key="1">
    <citation type="submission" date="2018-11" db="EMBL/GenBank/DDBJ databases">
        <title>Novel Erysipelotrichaceae bacterium isolated from small intestine of a swine.</title>
        <authorList>
            <person name="Kim J.S."/>
            <person name="Choe H."/>
            <person name="Lee Y.R."/>
            <person name="Kim K.M."/>
            <person name="Park D.S."/>
        </authorList>
    </citation>
    <scope>NUCLEOTIDE SEQUENCE [LARGE SCALE GENOMIC DNA]</scope>
    <source>
        <strain evidence="4 5">SG0102</strain>
    </source>
</reference>
<proteinExistence type="predicted"/>
<name>A0A3G9JRV8_9FIRM</name>
<feature type="region of interest" description="Disordered" evidence="1">
    <location>
        <begin position="127"/>
        <end position="216"/>
    </location>
</feature>
<evidence type="ECO:0000256" key="2">
    <source>
        <dbReference type="SAM" id="Phobius"/>
    </source>
</evidence>